<dbReference type="EMBL" id="KN448214">
    <property type="protein sequence ID" value="KHG29153.1"/>
    <property type="molecule type" value="Genomic_DNA"/>
</dbReference>
<keyword evidence="2" id="KW-1185">Reference proteome</keyword>
<dbReference type="Proteomes" id="UP000032142">
    <property type="component" value="Unassembled WGS sequence"/>
</dbReference>
<name>A0A0B0PRR5_GOSAR</name>
<evidence type="ECO:0000313" key="2">
    <source>
        <dbReference type="Proteomes" id="UP000032142"/>
    </source>
</evidence>
<proteinExistence type="predicted"/>
<evidence type="ECO:0000313" key="1">
    <source>
        <dbReference type="EMBL" id="KHG29153.1"/>
    </source>
</evidence>
<reference evidence="2" key="1">
    <citation type="submission" date="2014-09" db="EMBL/GenBank/DDBJ databases">
        <authorList>
            <person name="Mudge J."/>
            <person name="Ramaraj T."/>
            <person name="Lindquist I.E."/>
            <person name="Bharti A.K."/>
            <person name="Sundararajan A."/>
            <person name="Cameron C.T."/>
            <person name="Woodward J.E."/>
            <person name="May G.D."/>
            <person name="Brubaker C."/>
            <person name="Broadhvest J."/>
            <person name="Wilkins T.A."/>
        </authorList>
    </citation>
    <scope>NUCLEOTIDE SEQUENCE</scope>
    <source>
        <strain evidence="2">cv. AKA8401</strain>
    </source>
</reference>
<protein>
    <submittedName>
        <fullName evidence="1">Uncharacterized protein</fullName>
    </submittedName>
</protein>
<sequence>MVGDRRRQHHTIKPTP</sequence>
<organism evidence="1 2">
    <name type="scientific">Gossypium arboreum</name>
    <name type="common">Tree cotton</name>
    <name type="synonym">Gossypium nanking</name>
    <dbReference type="NCBI Taxonomy" id="29729"/>
    <lineage>
        <taxon>Eukaryota</taxon>
        <taxon>Viridiplantae</taxon>
        <taxon>Streptophyta</taxon>
        <taxon>Embryophyta</taxon>
        <taxon>Tracheophyta</taxon>
        <taxon>Spermatophyta</taxon>
        <taxon>Magnoliopsida</taxon>
        <taxon>eudicotyledons</taxon>
        <taxon>Gunneridae</taxon>
        <taxon>Pentapetalae</taxon>
        <taxon>rosids</taxon>
        <taxon>malvids</taxon>
        <taxon>Malvales</taxon>
        <taxon>Malvaceae</taxon>
        <taxon>Malvoideae</taxon>
        <taxon>Gossypium</taxon>
    </lineage>
</organism>
<gene>
    <name evidence="1" type="ORF">F383_35842</name>
</gene>
<dbReference type="AlphaFoldDB" id="A0A0B0PRR5"/>
<accession>A0A0B0PRR5</accession>